<feature type="region of interest" description="Disordered" evidence="1">
    <location>
        <begin position="166"/>
        <end position="185"/>
    </location>
</feature>
<sequence>MAAARALRKQLTWKFPLNVPSSAIIGDSQLKYVHDHFNPASPHSPAFICQPGAYIDDISDLLDFVPKRISNLILHRIRSDRPDITMVFATPVLPHGPNERLLLRKWRAVTRFNREAREFNFRLLGLHPSFAGVSLLALNFYNLLLDLRRPYITDWQDYAPQPEAYGYGETPSYSQALQRDHPGDACRSVEGNNAKIVAPETTASSTSQPMRSGPHSRGARPATHVPRLSTPATTSREARPNEAAPKTRYDLRVPGSPARRACAK</sequence>
<dbReference type="Proteomes" id="UP000821837">
    <property type="component" value="Chromosome 10"/>
</dbReference>
<evidence type="ECO:0000256" key="1">
    <source>
        <dbReference type="SAM" id="MobiDB-lite"/>
    </source>
</evidence>
<feature type="compositionally biased region" description="Basic and acidic residues" evidence="1">
    <location>
        <begin position="236"/>
        <end position="251"/>
    </location>
</feature>
<protein>
    <submittedName>
        <fullName evidence="3">Uncharacterized protein</fullName>
    </submittedName>
</protein>
<keyword evidence="4" id="KW-1185">Reference proteome</keyword>
<evidence type="ECO:0000313" key="4">
    <source>
        <dbReference type="Proteomes" id="UP000821837"/>
    </source>
</evidence>
<organism evidence="3 4">
    <name type="scientific">Rhipicephalus sanguineus</name>
    <name type="common">Brown dog tick</name>
    <name type="synonym">Ixodes sanguineus</name>
    <dbReference type="NCBI Taxonomy" id="34632"/>
    <lineage>
        <taxon>Eukaryota</taxon>
        <taxon>Metazoa</taxon>
        <taxon>Ecdysozoa</taxon>
        <taxon>Arthropoda</taxon>
        <taxon>Chelicerata</taxon>
        <taxon>Arachnida</taxon>
        <taxon>Acari</taxon>
        <taxon>Parasitiformes</taxon>
        <taxon>Ixodida</taxon>
        <taxon>Ixodoidea</taxon>
        <taxon>Ixodidae</taxon>
        <taxon>Rhipicephalinae</taxon>
        <taxon>Rhipicephalus</taxon>
        <taxon>Rhipicephalus</taxon>
    </lineage>
</organism>
<keyword evidence="2" id="KW-1133">Transmembrane helix</keyword>
<name>A0A9D4QIM9_RHISA</name>
<dbReference type="AlphaFoldDB" id="A0A9D4QIM9"/>
<keyword evidence="2" id="KW-0472">Membrane</keyword>
<evidence type="ECO:0000313" key="3">
    <source>
        <dbReference type="EMBL" id="KAH7977063.1"/>
    </source>
</evidence>
<reference evidence="3" key="1">
    <citation type="journal article" date="2020" name="Cell">
        <title>Large-Scale Comparative Analyses of Tick Genomes Elucidate Their Genetic Diversity and Vector Capacities.</title>
        <authorList>
            <consortium name="Tick Genome and Microbiome Consortium (TIGMIC)"/>
            <person name="Jia N."/>
            <person name="Wang J."/>
            <person name="Shi W."/>
            <person name="Du L."/>
            <person name="Sun Y."/>
            <person name="Zhan W."/>
            <person name="Jiang J.F."/>
            <person name="Wang Q."/>
            <person name="Zhang B."/>
            <person name="Ji P."/>
            <person name="Bell-Sakyi L."/>
            <person name="Cui X.M."/>
            <person name="Yuan T.T."/>
            <person name="Jiang B.G."/>
            <person name="Yang W.F."/>
            <person name="Lam T.T."/>
            <person name="Chang Q.C."/>
            <person name="Ding S.J."/>
            <person name="Wang X.J."/>
            <person name="Zhu J.G."/>
            <person name="Ruan X.D."/>
            <person name="Zhao L."/>
            <person name="Wei J.T."/>
            <person name="Ye R.Z."/>
            <person name="Que T.C."/>
            <person name="Du C.H."/>
            <person name="Zhou Y.H."/>
            <person name="Cheng J.X."/>
            <person name="Dai P.F."/>
            <person name="Guo W.B."/>
            <person name="Han X.H."/>
            <person name="Huang E.J."/>
            <person name="Li L.F."/>
            <person name="Wei W."/>
            <person name="Gao Y.C."/>
            <person name="Liu J.Z."/>
            <person name="Shao H.Z."/>
            <person name="Wang X."/>
            <person name="Wang C.C."/>
            <person name="Yang T.C."/>
            <person name="Huo Q.B."/>
            <person name="Li W."/>
            <person name="Chen H.Y."/>
            <person name="Chen S.E."/>
            <person name="Zhou L.G."/>
            <person name="Ni X.B."/>
            <person name="Tian J.H."/>
            <person name="Sheng Y."/>
            <person name="Liu T."/>
            <person name="Pan Y.S."/>
            <person name="Xia L.Y."/>
            <person name="Li J."/>
            <person name="Zhao F."/>
            <person name="Cao W.C."/>
        </authorList>
    </citation>
    <scope>NUCLEOTIDE SEQUENCE</scope>
    <source>
        <strain evidence="3">Rsan-2018</strain>
    </source>
</reference>
<accession>A0A9D4QIM9</accession>
<feature type="compositionally biased region" description="Polar residues" evidence="1">
    <location>
        <begin position="201"/>
        <end position="210"/>
    </location>
</feature>
<feature type="transmembrane region" description="Helical" evidence="2">
    <location>
        <begin position="121"/>
        <end position="141"/>
    </location>
</feature>
<feature type="region of interest" description="Disordered" evidence="1">
    <location>
        <begin position="197"/>
        <end position="264"/>
    </location>
</feature>
<dbReference type="EMBL" id="JABSTV010001246">
    <property type="protein sequence ID" value="KAH7977063.1"/>
    <property type="molecule type" value="Genomic_DNA"/>
</dbReference>
<proteinExistence type="predicted"/>
<reference evidence="3" key="2">
    <citation type="submission" date="2021-09" db="EMBL/GenBank/DDBJ databases">
        <authorList>
            <person name="Jia N."/>
            <person name="Wang J."/>
            <person name="Shi W."/>
            <person name="Du L."/>
            <person name="Sun Y."/>
            <person name="Zhan W."/>
            <person name="Jiang J."/>
            <person name="Wang Q."/>
            <person name="Zhang B."/>
            <person name="Ji P."/>
            <person name="Sakyi L.B."/>
            <person name="Cui X."/>
            <person name="Yuan T."/>
            <person name="Jiang B."/>
            <person name="Yang W."/>
            <person name="Lam T.T.-Y."/>
            <person name="Chang Q."/>
            <person name="Ding S."/>
            <person name="Wang X."/>
            <person name="Zhu J."/>
            <person name="Ruan X."/>
            <person name="Zhao L."/>
            <person name="Wei J."/>
            <person name="Que T."/>
            <person name="Du C."/>
            <person name="Cheng J."/>
            <person name="Dai P."/>
            <person name="Han X."/>
            <person name="Huang E."/>
            <person name="Gao Y."/>
            <person name="Liu J."/>
            <person name="Shao H."/>
            <person name="Ye R."/>
            <person name="Li L."/>
            <person name="Wei W."/>
            <person name="Wang X."/>
            <person name="Wang C."/>
            <person name="Huo Q."/>
            <person name="Li W."/>
            <person name="Guo W."/>
            <person name="Chen H."/>
            <person name="Chen S."/>
            <person name="Zhou L."/>
            <person name="Zhou L."/>
            <person name="Ni X."/>
            <person name="Tian J."/>
            <person name="Zhou Y."/>
            <person name="Sheng Y."/>
            <person name="Liu T."/>
            <person name="Pan Y."/>
            <person name="Xia L."/>
            <person name="Li J."/>
            <person name="Zhao F."/>
            <person name="Cao W."/>
        </authorList>
    </citation>
    <scope>NUCLEOTIDE SEQUENCE</scope>
    <source>
        <strain evidence="3">Rsan-2018</strain>
        <tissue evidence="3">Larvae</tissue>
    </source>
</reference>
<evidence type="ECO:0000256" key="2">
    <source>
        <dbReference type="SAM" id="Phobius"/>
    </source>
</evidence>
<gene>
    <name evidence="3" type="ORF">HPB52_023376</name>
</gene>
<keyword evidence="2" id="KW-0812">Transmembrane</keyword>
<comment type="caution">
    <text evidence="3">The sequence shown here is derived from an EMBL/GenBank/DDBJ whole genome shotgun (WGS) entry which is preliminary data.</text>
</comment>